<name>A0A0C3QAN3_9AGAM</name>
<evidence type="ECO:0008006" key="3">
    <source>
        <dbReference type="Google" id="ProtNLM"/>
    </source>
</evidence>
<proteinExistence type="predicted"/>
<organism evidence="1 2">
    <name type="scientific">Tulasnella calospora MUT 4182</name>
    <dbReference type="NCBI Taxonomy" id="1051891"/>
    <lineage>
        <taxon>Eukaryota</taxon>
        <taxon>Fungi</taxon>
        <taxon>Dikarya</taxon>
        <taxon>Basidiomycota</taxon>
        <taxon>Agaricomycotina</taxon>
        <taxon>Agaricomycetes</taxon>
        <taxon>Cantharellales</taxon>
        <taxon>Tulasnellaceae</taxon>
        <taxon>Tulasnella</taxon>
    </lineage>
</organism>
<sequence length="453" mass="51122">MTQVPAANFDALPPELCLLIARISAAKSDHKTQDIIRVSSINSRTRNMVVNTPDLWRKFTLSGSTSSHRLGRLCILRSGNQTLDLLIFLPQSMAQEKRVYSFLKCFNLAAPRIARLSIRISHPSSLNIVNSLLSRVELPTLKDFDADYNNEAHEGLDRCVSLPSRGANLRSISLTGVQTQPFGQFDLKNLTSLYLGAGQHWKWMSMSIASFLPAATSLQELHFVGERGMFHTYLDDDELDYDSPFTLPALRSVGFGNTAPGFISSFLRQVNAPLLEEVDMTAPPRRTYNEEGEEVFTGWLAAVQLILHNPALALPAHTLKLRERDVEYDPRNMFMFALFLVVIFPNVSSLEIEGEFLSILPICGTLADRQSQRMPQVWRSIEKLKVHCEFDQDSREEYEELLTGNLRSLKEKGVMNLRELRLSPDRWFQSPQGRVNLEALGKLVGLVILEDSD</sequence>
<protein>
    <recommendedName>
        <fullName evidence="3">F-box domain-containing protein</fullName>
    </recommendedName>
</protein>
<reference evidence="1 2" key="1">
    <citation type="submission" date="2014-04" db="EMBL/GenBank/DDBJ databases">
        <authorList>
            <consortium name="DOE Joint Genome Institute"/>
            <person name="Kuo A."/>
            <person name="Girlanda M."/>
            <person name="Perotto S."/>
            <person name="Kohler A."/>
            <person name="Nagy L.G."/>
            <person name="Floudas D."/>
            <person name="Copeland A."/>
            <person name="Barry K.W."/>
            <person name="Cichocki N."/>
            <person name="Veneault-Fourrey C."/>
            <person name="LaButti K."/>
            <person name="Lindquist E.A."/>
            <person name="Lipzen A."/>
            <person name="Lundell T."/>
            <person name="Morin E."/>
            <person name="Murat C."/>
            <person name="Sun H."/>
            <person name="Tunlid A."/>
            <person name="Henrissat B."/>
            <person name="Grigoriev I.V."/>
            <person name="Hibbett D.S."/>
            <person name="Martin F."/>
            <person name="Nordberg H.P."/>
            <person name="Cantor M.N."/>
            <person name="Hua S.X."/>
        </authorList>
    </citation>
    <scope>NUCLEOTIDE SEQUENCE [LARGE SCALE GENOMIC DNA]</scope>
    <source>
        <strain evidence="1 2">MUT 4182</strain>
    </source>
</reference>
<dbReference type="EMBL" id="KN823122">
    <property type="protein sequence ID" value="KIO21981.1"/>
    <property type="molecule type" value="Genomic_DNA"/>
</dbReference>
<keyword evidence="2" id="KW-1185">Reference proteome</keyword>
<accession>A0A0C3QAN3</accession>
<dbReference type="AlphaFoldDB" id="A0A0C3QAN3"/>
<dbReference type="OrthoDB" id="3154199at2759"/>
<dbReference type="HOGENOM" id="CLU_607190_0_0_1"/>
<evidence type="ECO:0000313" key="1">
    <source>
        <dbReference type="EMBL" id="KIO21981.1"/>
    </source>
</evidence>
<gene>
    <name evidence="1" type="ORF">M407DRAFT_28467</name>
</gene>
<evidence type="ECO:0000313" key="2">
    <source>
        <dbReference type="Proteomes" id="UP000054248"/>
    </source>
</evidence>
<reference evidence="2" key="2">
    <citation type="submission" date="2015-01" db="EMBL/GenBank/DDBJ databases">
        <title>Evolutionary Origins and Diversification of the Mycorrhizal Mutualists.</title>
        <authorList>
            <consortium name="DOE Joint Genome Institute"/>
            <consortium name="Mycorrhizal Genomics Consortium"/>
            <person name="Kohler A."/>
            <person name="Kuo A."/>
            <person name="Nagy L.G."/>
            <person name="Floudas D."/>
            <person name="Copeland A."/>
            <person name="Barry K.W."/>
            <person name="Cichocki N."/>
            <person name="Veneault-Fourrey C."/>
            <person name="LaButti K."/>
            <person name="Lindquist E.A."/>
            <person name="Lipzen A."/>
            <person name="Lundell T."/>
            <person name="Morin E."/>
            <person name="Murat C."/>
            <person name="Riley R."/>
            <person name="Ohm R."/>
            <person name="Sun H."/>
            <person name="Tunlid A."/>
            <person name="Henrissat B."/>
            <person name="Grigoriev I.V."/>
            <person name="Hibbett D.S."/>
            <person name="Martin F."/>
        </authorList>
    </citation>
    <scope>NUCLEOTIDE SEQUENCE [LARGE SCALE GENOMIC DNA]</scope>
    <source>
        <strain evidence="2">MUT 4182</strain>
    </source>
</reference>
<dbReference type="Proteomes" id="UP000054248">
    <property type="component" value="Unassembled WGS sequence"/>
</dbReference>